<dbReference type="KEGG" id="dcp:RN607_12780"/>
<evidence type="ECO:0000259" key="4">
    <source>
        <dbReference type="PROSITE" id="PS50893"/>
    </source>
</evidence>
<feature type="domain" description="ABC transporter" evidence="4">
    <location>
        <begin position="3"/>
        <end position="235"/>
    </location>
</feature>
<dbReference type="PANTHER" id="PTHR42794:SF2">
    <property type="entry name" value="ABC TRANSPORTER ATP-BINDING PROTEIN"/>
    <property type="match status" value="1"/>
</dbReference>
<dbReference type="Proteomes" id="UP001303408">
    <property type="component" value="Chromosome"/>
</dbReference>
<dbReference type="AlphaFoldDB" id="A0AA96F7M3"/>
<accession>A0AA96F7M3</accession>
<dbReference type="Gene3D" id="3.40.50.300">
    <property type="entry name" value="P-loop containing nucleotide triphosphate hydrolases"/>
    <property type="match status" value="1"/>
</dbReference>
<dbReference type="EMBL" id="CP134880">
    <property type="protein sequence ID" value="WNM27064.1"/>
    <property type="molecule type" value="Genomic_DNA"/>
</dbReference>
<dbReference type="GO" id="GO:0005524">
    <property type="term" value="F:ATP binding"/>
    <property type="evidence" value="ECO:0007669"/>
    <property type="project" value="UniProtKB-KW"/>
</dbReference>
<sequence length="255" mass="26818">MELSVEHVTVRRGRREVLTDVSFSAGPGEFVGLLGPNGAGKSTLLGAIAGMLAPSSGQVMVDGLVAHRAPRREIARRLALMEQQADRSIPLTAVEIVELGSLPHHRAFRGGHAQRDSEARAALDSVGAGAFADRAWQSLSGGERQRVSVARALAQRPGVLLLDEPTNHLDVTAQLDTLDLVSRLGVTVVAALHDLNHAARWCTKVVVLSHGRVAAEGAPAEVLTGQTLAAVYGVDATVLTHPADGRPVIAFDRSA</sequence>
<dbReference type="PROSITE" id="PS01121">
    <property type="entry name" value="CASPASE_HIS"/>
    <property type="match status" value="1"/>
</dbReference>
<dbReference type="EMBL" id="CP134879">
    <property type="protein sequence ID" value="WNM24235.1"/>
    <property type="molecule type" value="Genomic_DNA"/>
</dbReference>
<dbReference type="FunFam" id="3.40.50.300:FF:000134">
    <property type="entry name" value="Iron-enterobactin ABC transporter ATP-binding protein"/>
    <property type="match status" value="1"/>
</dbReference>
<dbReference type="PROSITE" id="PS50893">
    <property type="entry name" value="ABC_TRANSPORTER_2"/>
    <property type="match status" value="1"/>
</dbReference>
<proteinExistence type="predicted"/>
<dbReference type="Pfam" id="PF00005">
    <property type="entry name" value="ABC_tran"/>
    <property type="match status" value="1"/>
</dbReference>
<keyword evidence="3 5" id="KW-0067">ATP-binding</keyword>
<evidence type="ECO:0000256" key="3">
    <source>
        <dbReference type="ARBA" id="ARBA00022840"/>
    </source>
</evidence>
<dbReference type="Proteomes" id="UP001304125">
    <property type="component" value="Chromosome"/>
</dbReference>
<keyword evidence="7" id="KW-1185">Reference proteome</keyword>
<dbReference type="InterPro" id="IPR027417">
    <property type="entry name" value="P-loop_NTPase"/>
</dbReference>
<dbReference type="PROSITE" id="PS00211">
    <property type="entry name" value="ABC_TRANSPORTER_1"/>
    <property type="match status" value="1"/>
</dbReference>
<dbReference type="CDD" id="cd03214">
    <property type="entry name" value="ABC_Iron-Siderophores_B12_Hemin"/>
    <property type="match status" value="1"/>
</dbReference>
<keyword evidence="1" id="KW-0813">Transport</keyword>
<dbReference type="InterPro" id="IPR017871">
    <property type="entry name" value="ABC_transporter-like_CS"/>
</dbReference>
<dbReference type="SMART" id="SM00382">
    <property type="entry name" value="AAA"/>
    <property type="match status" value="1"/>
</dbReference>
<dbReference type="GO" id="GO:0016887">
    <property type="term" value="F:ATP hydrolysis activity"/>
    <property type="evidence" value="ECO:0007669"/>
    <property type="project" value="InterPro"/>
</dbReference>
<evidence type="ECO:0000256" key="2">
    <source>
        <dbReference type="ARBA" id="ARBA00022741"/>
    </source>
</evidence>
<dbReference type="InterPro" id="IPR016129">
    <property type="entry name" value="Caspase_his_AS"/>
</dbReference>
<accession>A0AA96FCA1</accession>
<dbReference type="InterPro" id="IPR003439">
    <property type="entry name" value="ABC_transporter-like_ATP-bd"/>
</dbReference>
<evidence type="ECO:0000313" key="6">
    <source>
        <dbReference type="EMBL" id="WNM27064.1"/>
    </source>
</evidence>
<dbReference type="PANTHER" id="PTHR42794">
    <property type="entry name" value="HEMIN IMPORT ATP-BINDING PROTEIN HMUV"/>
    <property type="match status" value="1"/>
</dbReference>
<evidence type="ECO:0000313" key="5">
    <source>
        <dbReference type="EMBL" id="WNM24235.1"/>
    </source>
</evidence>
<keyword evidence="2" id="KW-0547">Nucleotide-binding</keyword>
<dbReference type="SUPFAM" id="SSF52540">
    <property type="entry name" value="P-loop containing nucleoside triphosphate hydrolases"/>
    <property type="match status" value="1"/>
</dbReference>
<reference evidence="5 7" key="1">
    <citation type="submission" date="2023-09" db="EMBL/GenBank/DDBJ databases">
        <title>Demequina sp. a novel bacteria isolated from Capsicum annuum.</title>
        <authorList>
            <person name="Humaira Z."/>
            <person name="Lee J."/>
            <person name="Cho D."/>
        </authorList>
    </citation>
    <scope>NUCLEOTIDE SEQUENCE [LARGE SCALE GENOMIC DNA]</scope>
    <source>
        <strain evidence="5 7">OYTSA14</strain>
        <strain evidence="6">PMTSA13</strain>
    </source>
</reference>
<name>A0AA96F7M3_9MICO</name>
<gene>
    <name evidence="5" type="ORF">RN606_12840</name>
    <name evidence="6" type="ORF">RN607_12780</name>
</gene>
<evidence type="ECO:0000313" key="7">
    <source>
        <dbReference type="Proteomes" id="UP001304125"/>
    </source>
</evidence>
<dbReference type="RefSeq" id="WP_313497764.1">
    <property type="nucleotide sequence ID" value="NZ_CP134879.1"/>
</dbReference>
<dbReference type="InterPro" id="IPR003593">
    <property type="entry name" value="AAA+_ATPase"/>
</dbReference>
<protein>
    <submittedName>
        <fullName evidence="5">ABC transporter ATP-binding protein</fullName>
    </submittedName>
</protein>
<organism evidence="5 7">
    <name type="scientific">Demequina capsici</name>
    <dbReference type="NCBI Taxonomy" id="3075620"/>
    <lineage>
        <taxon>Bacteria</taxon>
        <taxon>Bacillati</taxon>
        <taxon>Actinomycetota</taxon>
        <taxon>Actinomycetes</taxon>
        <taxon>Micrococcales</taxon>
        <taxon>Demequinaceae</taxon>
        <taxon>Demequina</taxon>
    </lineage>
</organism>
<evidence type="ECO:0000256" key="1">
    <source>
        <dbReference type="ARBA" id="ARBA00022448"/>
    </source>
</evidence>